<dbReference type="RefSeq" id="WP_077025178.1">
    <property type="nucleotide sequence ID" value="NZ_CP017641.1"/>
</dbReference>
<dbReference type="OrthoDB" id="283781at2"/>
<dbReference type="STRING" id="1891926.Fuma_03383"/>
<evidence type="ECO:0000256" key="1">
    <source>
        <dbReference type="PROSITE-ProRule" id="PRU00169"/>
    </source>
</evidence>
<dbReference type="SMART" id="SM00448">
    <property type="entry name" value="REC"/>
    <property type="match status" value="1"/>
</dbReference>
<evidence type="ECO:0000259" key="2">
    <source>
        <dbReference type="PROSITE" id="PS50110"/>
    </source>
</evidence>
<dbReference type="PROSITE" id="PS00028">
    <property type="entry name" value="ZINC_FINGER_C2H2_1"/>
    <property type="match status" value="1"/>
</dbReference>
<dbReference type="SUPFAM" id="SSF52172">
    <property type="entry name" value="CheY-like"/>
    <property type="match status" value="1"/>
</dbReference>
<protein>
    <submittedName>
        <fullName evidence="3">Response regulator PleD</fullName>
    </submittedName>
</protein>
<organism evidence="3 4">
    <name type="scientific">Fuerstiella marisgermanici</name>
    <dbReference type="NCBI Taxonomy" id="1891926"/>
    <lineage>
        <taxon>Bacteria</taxon>
        <taxon>Pseudomonadati</taxon>
        <taxon>Planctomycetota</taxon>
        <taxon>Planctomycetia</taxon>
        <taxon>Planctomycetales</taxon>
        <taxon>Planctomycetaceae</taxon>
        <taxon>Fuerstiella</taxon>
    </lineage>
</organism>
<dbReference type="Gene3D" id="3.40.50.2300">
    <property type="match status" value="1"/>
</dbReference>
<name>A0A1P8WI75_9PLAN</name>
<evidence type="ECO:0000313" key="3">
    <source>
        <dbReference type="EMBL" id="APZ93765.1"/>
    </source>
</evidence>
<evidence type="ECO:0000313" key="4">
    <source>
        <dbReference type="Proteomes" id="UP000187735"/>
    </source>
</evidence>
<proteinExistence type="predicted"/>
<dbReference type="InterPro" id="IPR011006">
    <property type="entry name" value="CheY-like_superfamily"/>
</dbReference>
<gene>
    <name evidence="3" type="ORF">Fuma_03383</name>
</gene>
<comment type="caution">
    <text evidence="1">Lacks conserved residue(s) required for the propagation of feature annotation.</text>
</comment>
<dbReference type="KEGG" id="fmr:Fuma_03383"/>
<dbReference type="GO" id="GO:0000160">
    <property type="term" value="P:phosphorelay signal transduction system"/>
    <property type="evidence" value="ECO:0007669"/>
    <property type="project" value="InterPro"/>
</dbReference>
<feature type="domain" description="Response regulatory" evidence="2">
    <location>
        <begin position="7"/>
        <end position="124"/>
    </location>
</feature>
<dbReference type="Pfam" id="PF18551">
    <property type="entry name" value="TackOD1"/>
    <property type="match status" value="1"/>
</dbReference>
<sequence>MNTKPNKILIVDDDQATQKTIVDTIVDTDTSYVVATTNDAGLRAVQNDSEISQVIIRAWSIDIDALDFCERIRLQRSHDDLRIIVILRNDERPLGAQMLIAGANDLLIGDFEPRELRMRAHIVPSDQVKRVDPAHTPQSAPDVVSDRPKVHVPAFDAVSCRFTFGHNELQIAEWEADPDVKKIPLDKIIVCPQCSAVPTFRAGCGECGGAWTVPETIIHHYACAHVAPEQEFYSKSGLACPKCRLTDLVAGSDFEQMRGCLKCSDCSAILSELSMVGHCLACEHRFAMADGIEMEIYGYQIGRALDAASVTPPNFHSPRRVANADQHTWQPDTVGSYSI</sequence>
<dbReference type="PROSITE" id="PS50110">
    <property type="entry name" value="RESPONSE_REGULATORY"/>
    <property type="match status" value="1"/>
</dbReference>
<dbReference type="Proteomes" id="UP000187735">
    <property type="component" value="Chromosome"/>
</dbReference>
<keyword evidence="4" id="KW-1185">Reference proteome</keyword>
<dbReference type="InterPro" id="IPR001789">
    <property type="entry name" value="Sig_transdc_resp-reg_receiver"/>
</dbReference>
<dbReference type="InterPro" id="IPR013087">
    <property type="entry name" value="Znf_C2H2_type"/>
</dbReference>
<dbReference type="InterPro" id="IPR040572">
    <property type="entry name" value="TackOD1"/>
</dbReference>
<dbReference type="AlphaFoldDB" id="A0A1P8WI75"/>
<accession>A0A1P8WI75</accession>
<dbReference type="EMBL" id="CP017641">
    <property type="protein sequence ID" value="APZ93765.1"/>
    <property type="molecule type" value="Genomic_DNA"/>
</dbReference>
<dbReference type="Pfam" id="PF00072">
    <property type="entry name" value="Response_reg"/>
    <property type="match status" value="1"/>
</dbReference>
<reference evidence="3 4" key="1">
    <citation type="journal article" date="2016" name="Front. Microbiol.">
        <title>Fuerstia marisgermanicae gen. nov., sp. nov., an Unusual Member of the Phylum Planctomycetes from the German Wadden Sea.</title>
        <authorList>
            <person name="Kohn T."/>
            <person name="Heuer A."/>
            <person name="Jogler M."/>
            <person name="Vollmers J."/>
            <person name="Boedeker C."/>
            <person name="Bunk B."/>
            <person name="Rast P."/>
            <person name="Borchert D."/>
            <person name="Glockner I."/>
            <person name="Freese H.M."/>
            <person name="Klenk H.P."/>
            <person name="Overmann J."/>
            <person name="Kaster A.K."/>
            <person name="Rohde M."/>
            <person name="Wiegand S."/>
            <person name="Jogler C."/>
        </authorList>
    </citation>
    <scope>NUCLEOTIDE SEQUENCE [LARGE SCALE GENOMIC DNA]</scope>
    <source>
        <strain evidence="3 4">NH11</strain>
    </source>
</reference>